<reference evidence="1" key="2">
    <citation type="submission" date="2017-11" db="EMBL/GenBank/DDBJ databases">
        <title>Coralsnake Venomics: Analyses of Venom Gland Transcriptomes and Proteomes of Six Brazilian Taxa.</title>
        <authorList>
            <person name="Aird S.D."/>
            <person name="Jorge da Silva N."/>
            <person name="Qiu L."/>
            <person name="Villar-Briones A."/>
            <person name="Aparecida-Saddi V."/>
            <person name="Campos-Telles M.P."/>
            <person name="Grau M."/>
            <person name="Mikheyev A.S."/>
        </authorList>
    </citation>
    <scope>NUCLEOTIDE SEQUENCE</scope>
    <source>
        <tissue evidence="1">Venom_gland</tissue>
    </source>
</reference>
<reference evidence="1" key="1">
    <citation type="submission" date="2017-07" db="EMBL/GenBank/DDBJ databases">
        <authorList>
            <person name="Mikheyev A."/>
            <person name="Grau M."/>
        </authorList>
    </citation>
    <scope>NUCLEOTIDE SEQUENCE</scope>
    <source>
        <tissue evidence="1">Venom_gland</tissue>
    </source>
</reference>
<sequence>MVYHHIRAGTNMKNTQAINEELKVGDTVEARVKANLQHLLRMCQEEIDYTISDYTIGEIFNDVVIALADSQAISPLIARLHTDLLAVRGGIAYKLPYGSTHQI</sequence>
<organism evidence="1">
    <name type="scientific">Micrurus corallinus</name>
    <name type="common">Brazilian coral snake</name>
    <dbReference type="NCBI Taxonomy" id="54390"/>
    <lineage>
        <taxon>Eukaryota</taxon>
        <taxon>Metazoa</taxon>
        <taxon>Chordata</taxon>
        <taxon>Craniata</taxon>
        <taxon>Vertebrata</taxon>
        <taxon>Euteleostomi</taxon>
        <taxon>Lepidosauria</taxon>
        <taxon>Squamata</taxon>
        <taxon>Bifurcata</taxon>
        <taxon>Unidentata</taxon>
        <taxon>Episquamata</taxon>
        <taxon>Toxicofera</taxon>
        <taxon>Serpentes</taxon>
        <taxon>Colubroidea</taxon>
        <taxon>Elapidae</taxon>
        <taxon>Elapinae</taxon>
        <taxon>Micrurus</taxon>
    </lineage>
</organism>
<protein>
    <submittedName>
        <fullName evidence="1">Uncharacterized protein</fullName>
    </submittedName>
</protein>
<dbReference type="EMBL" id="IACJ01088930">
    <property type="protein sequence ID" value="LAA50144.1"/>
    <property type="molecule type" value="Transcribed_RNA"/>
</dbReference>
<proteinExistence type="predicted"/>
<accession>A0A2D4FRN5</accession>
<name>A0A2D4FRN5_MICCO</name>
<evidence type="ECO:0000313" key="1">
    <source>
        <dbReference type="EMBL" id="LAA50144.1"/>
    </source>
</evidence>
<dbReference type="AlphaFoldDB" id="A0A2D4FRN5"/>